<evidence type="ECO:0000313" key="5">
    <source>
        <dbReference type="Proteomes" id="UP000320913"/>
    </source>
</evidence>
<evidence type="ECO:0000313" key="2">
    <source>
        <dbReference type="EMBL" id="TMQ48212.1"/>
    </source>
</evidence>
<evidence type="ECO:0000256" key="1">
    <source>
        <dbReference type="SAM" id="SignalP"/>
    </source>
</evidence>
<accession>A0A538SA15</accession>
<comment type="caution">
    <text evidence="2">The sequence shown here is derived from an EMBL/GenBank/DDBJ whole genome shotgun (WGS) entry which is preliminary data.</text>
</comment>
<dbReference type="AlphaFoldDB" id="A0A538SA15"/>
<feature type="signal peptide" evidence="1">
    <location>
        <begin position="1"/>
        <end position="23"/>
    </location>
</feature>
<dbReference type="EMBL" id="VBOR01000085">
    <property type="protein sequence ID" value="TMQ48212.1"/>
    <property type="molecule type" value="Genomic_DNA"/>
</dbReference>
<name>A0A538SA15_UNCEI</name>
<evidence type="ECO:0000313" key="3">
    <source>
        <dbReference type="EMBL" id="TMQ59083.1"/>
    </source>
</evidence>
<reference evidence="4 5" key="1">
    <citation type="journal article" date="2019" name="Nat. Microbiol.">
        <title>Mediterranean grassland soil C-N compound turnover is dependent on rainfall and depth, and is mediated by genomically divergent microorganisms.</title>
        <authorList>
            <person name="Diamond S."/>
            <person name="Andeer P.F."/>
            <person name="Li Z."/>
            <person name="Crits-Christoph A."/>
            <person name="Burstein D."/>
            <person name="Anantharaman K."/>
            <person name="Lane K.R."/>
            <person name="Thomas B.C."/>
            <person name="Pan C."/>
            <person name="Northen T.R."/>
            <person name="Banfield J.F."/>
        </authorList>
    </citation>
    <scope>NUCLEOTIDE SEQUENCE [LARGE SCALE GENOMIC DNA]</scope>
    <source>
        <strain evidence="2">WS_1</strain>
        <strain evidence="3">WS_5</strain>
    </source>
</reference>
<dbReference type="Proteomes" id="UP000316292">
    <property type="component" value="Unassembled WGS sequence"/>
</dbReference>
<dbReference type="Proteomes" id="UP000320913">
    <property type="component" value="Unassembled WGS sequence"/>
</dbReference>
<gene>
    <name evidence="2" type="ORF">E6K71_07735</name>
    <name evidence="3" type="ORF">E6K75_04580</name>
</gene>
<keyword evidence="1" id="KW-0732">Signal</keyword>
<feature type="chain" id="PRO_5039810561" evidence="1">
    <location>
        <begin position="24"/>
        <end position="125"/>
    </location>
</feature>
<protein>
    <submittedName>
        <fullName evidence="2">Uncharacterized protein</fullName>
    </submittedName>
</protein>
<proteinExistence type="predicted"/>
<organism evidence="2 4">
    <name type="scientific">Eiseniibacteriota bacterium</name>
    <dbReference type="NCBI Taxonomy" id="2212470"/>
    <lineage>
        <taxon>Bacteria</taxon>
        <taxon>Candidatus Eiseniibacteriota</taxon>
    </lineage>
</organism>
<sequence>MKRFVAASMLLIAALLFGAMAFAKTQATPPAVPVTGEIVDLSCYLGHGAKGAAHKECAAQCIANGGPMGLLTPSGALYVLTMNHEKQDAFNEAKKYAGAKVKIAGPTSIKNGTRALQVDRVEPAA</sequence>
<evidence type="ECO:0000313" key="4">
    <source>
        <dbReference type="Proteomes" id="UP000316292"/>
    </source>
</evidence>
<dbReference type="EMBL" id="VBOV01000109">
    <property type="protein sequence ID" value="TMQ59083.1"/>
    <property type="molecule type" value="Genomic_DNA"/>
</dbReference>